<evidence type="ECO:0000256" key="2">
    <source>
        <dbReference type="ARBA" id="ARBA00004496"/>
    </source>
</evidence>
<dbReference type="GO" id="GO:0005737">
    <property type="term" value="C:cytoplasm"/>
    <property type="evidence" value="ECO:0007669"/>
    <property type="project" value="UniProtKB-SubCell"/>
</dbReference>
<dbReference type="PRINTS" id="PR00793">
    <property type="entry name" value="PROAMNOPTASE"/>
</dbReference>
<keyword evidence="9 11" id="KW-0378">Hydrolase</keyword>
<evidence type="ECO:0000256" key="12">
    <source>
        <dbReference type="PIRSR" id="PIRSR006431-1"/>
    </source>
</evidence>
<sequence>MTRPSEPRSASVSSARPPRRLSRDAHAIAWTEAGNPHGAPVVVLHGGPGSGCRPAVLRLFDLARMRVVLVDQRGAGASTPRGGLRHNDTMRLIGDLDALRAQLGIERWGVVGGSWGASLALAYAGQHPSRVTGVVLRGVFLTSSREVRALFVGARARAPREWLRLTAAAGTTRADRLIACCARHLQPGAGPARQRAIALAWNAYEDAILTGRPARGARPTHRTVDRLIDKYRIQAHYLQRACWLGERRLLALARQAAQAGVPLHAVHGMRDRVCPVGNVERLARAVPSAIVERVPAGHLASDGALARGVARAVREMLAVTADMPPHAGLHAQFHA</sequence>
<evidence type="ECO:0000313" key="16">
    <source>
        <dbReference type="EMBL" id="VVU50427.1"/>
    </source>
</evidence>
<evidence type="ECO:0000259" key="14">
    <source>
        <dbReference type="Pfam" id="PF00561"/>
    </source>
</evidence>
<feature type="compositionally biased region" description="Low complexity" evidence="13">
    <location>
        <begin position="1"/>
        <end position="16"/>
    </location>
</feature>
<keyword evidence="8 11" id="KW-0645">Protease</keyword>
<feature type="region of interest" description="Disordered" evidence="13">
    <location>
        <begin position="1"/>
        <end position="21"/>
    </location>
</feature>
<comment type="catalytic activity">
    <reaction evidence="1 11">
        <text>Release of N-terminal proline from a peptide.</text>
        <dbReference type="EC" id="3.4.11.5"/>
    </reaction>
</comment>
<feature type="domain" description="AB hydrolase-1" evidence="14">
    <location>
        <begin position="40"/>
        <end position="300"/>
    </location>
</feature>
<dbReference type="AlphaFoldDB" id="A0A6P2GA46"/>
<dbReference type="PRINTS" id="PR00111">
    <property type="entry name" value="ABHYDROLASE"/>
</dbReference>
<evidence type="ECO:0000256" key="9">
    <source>
        <dbReference type="ARBA" id="ARBA00022801"/>
    </source>
</evidence>
<evidence type="ECO:0000256" key="3">
    <source>
        <dbReference type="ARBA" id="ARBA00010088"/>
    </source>
</evidence>
<comment type="subcellular location">
    <subcellularLocation>
        <location evidence="2 11">Cytoplasm</location>
    </subcellularLocation>
</comment>
<reference evidence="16 17" key="1">
    <citation type="submission" date="2019-09" db="EMBL/GenBank/DDBJ databases">
        <authorList>
            <person name="Depoorter E."/>
        </authorList>
    </citation>
    <scope>NUCLEOTIDE SEQUENCE [LARGE SCALE GENOMIC DNA]</scope>
    <source>
        <strain evidence="16">LMG 20980</strain>
    </source>
</reference>
<dbReference type="SUPFAM" id="SSF53474">
    <property type="entry name" value="alpha/beta-Hydrolases"/>
    <property type="match status" value="1"/>
</dbReference>
<feature type="active site" description="Nucleophile" evidence="12">
    <location>
        <position position="114"/>
    </location>
</feature>
<dbReference type="PIRSF" id="PIRSF006431">
    <property type="entry name" value="Pept_S33"/>
    <property type="match status" value="1"/>
</dbReference>
<dbReference type="Proteomes" id="UP000494201">
    <property type="component" value="Unassembled WGS sequence"/>
</dbReference>
<dbReference type="RefSeq" id="WP_174926608.1">
    <property type="nucleotide sequence ID" value="NZ_CABVLY010000011.1"/>
</dbReference>
<evidence type="ECO:0000313" key="18">
    <source>
        <dbReference type="Proteomes" id="UP000755577"/>
    </source>
</evidence>
<proteinExistence type="inferred from homology"/>
<reference evidence="15 18" key="2">
    <citation type="submission" date="2021-02" db="EMBL/GenBank/DDBJ databases">
        <title>Draft genome of the type strains Burkholderia anthina DSM16086.</title>
        <authorList>
            <person name="Hertel R."/>
            <person name="Meissner J."/>
            <person name="Poehlein A."/>
            <person name="Daniel R."/>
            <person name="Commichau F.M."/>
        </authorList>
    </citation>
    <scope>NUCLEOTIDE SEQUENCE [LARGE SCALE GENOMIC DNA]</scope>
    <source>
        <strain evidence="15 18">DSM 16086</strain>
    </source>
</reference>
<dbReference type="InterPro" id="IPR002410">
    <property type="entry name" value="Peptidase_S33"/>
</dbReference>
<keyword evidence="18" id="KW-1185">Reference proteome</keyword>
<dbReference type="Pfam" id="PF00561">
    <property type="entry name" value="Abhydrolase_1"/>
    <property type="match status" value="1"/>
</dbReference>
<dbReference type="GO" id="GO:0006508">
    <property type="term" value="P:proteolysis"/>
    <property type="evidence" value="ECO:0007669"/>
    <property type="project" value="UniProtKB-KW"/>
</dbReference>
<organism evidence="16 17">
    <name type="scientific">Burkholderia anthina</name>
    <dbReference type="NCBI Taxonomy" id="179879"/>
    <lineage>
        <taxon>Bacteria</taxon>
        <taxon>Pseudomonadati</taxon>
        <taxon>Pseudomonadota</taxon>
        <taxon>Betaproteobacteria</taxon>
        <taxon>Burkholderiales</taxon>
        <taxon>Burkholderiaceae</taxon>
        <taxon>Burkholderia</taxon>
        <taxon>Burkholderia cepacia complex</taxon>
    </lineage>
</organism>
<dbReference type="PANTHER" id="PTHR43722">
    <property type="entry name" value="PROLINE IMINOPEPTIDASE"/>
    <property type="match status" value="1"/>
</dbReference>
<dbReference type="InterPro" id="IPR005944">
    <property type="entry name" value="Pro_iminopeptidase"/>
</dbReference>
<dbReference type="GO" id="GO:0004177">
    <property type="term" value="F:aminopeptidase activity"/>
    <property type="evidence" value="ECO:0007669"/>
    <property type="project" value="UniProtKB-UniRule"/>
</dbReference>
<evidence type="ECO:0000256" key="13">
    <source>
        <dbReference type="SAM" id="MobiDB-lite"/>
    </source>
</evidence>
<evidence type="ECO:0000256" key="6">
    <source>
        <dbReference type="ARBA" id="ARBA00022438"/>
    </source>
</evidence>
<dbReference type="GeneID" id="56501192"/>
<dbReference type="Proteomes" id="UP000755577">
    <property type="component" value="Unassembled WGS sequence"/>
</dbReference>
<dbReference type="EMBL" id="CABVLY010000011">
    <property type="protein sequence ID" value="VVU50427.1"/>
    <property type="molecule type" value="Genomic_DNA"/>
</dbReference>
<feature type="active site" description="Proton donor" evidence="12">
    <location>
        <position position="298"/>
    </location>
</feature>
<evidence type="ECO:0000256" key="10">
    <source>
        <dbReference type="ARBA" id="ARBA00029605"/>
    </source>
</evidence>
<name>A0A6P2GA46_9BURK</name>
<keyword evidence="7 11" id="KW-0963">Cytoplasm</keyword>
<evidence type="ECO:0000256" key="8">
    <source>
        <dbReference type="ARBA" id="ARBA00022670"/>
    </source>
</evidence>
<dbReference type="EMBL" id="JAFCIQ010000004">
    <property type="protein sequence ID" value="MBM2766330.1"/>
    <property type="molecule type" value="Genomic_DNA"/>
</dbReference>
<evidence type="ECO:0000313" key="15">
    <source>
        <dbReference type="EMBL" id="MBM2766330.1"/>
    </source>
</evidence>
<comment type="similarity">
    <text evidence="3 11">Belongs to the peptidase S33 family.</text>
</comment>
<dbReference type="Gene3D" id="3.40.50.1820">
    <property type="entry name" value="alpha/beta hydrolase"/>
    <property type="match status" value="1"/>
</dbReference>
<evidence type="ECO:0000256" key="11">
    <source>
        <dbReference type="PIRNR" id="PIRNR006431"/>
    </source>
</evidence>
<evidence type="ECO:0000256" key="1">
    <source>
        <dbReference type="ARBA" id="ARBA00001585"/>
    </source>
</evidence>
<evidence type="ECO:0000313" key="17">
    <source>
        <dbReference type="Proteomes" id="UP000494201"/>
    </source>
</evidence>
<dbReference type="EC" id="3.4.11.5" evidence="4 11"/>
<keyword evidence="6 11" id="KW-0031">Aminopeptidase</keyword>
<evidence type="ECO:0000256" key="4">
    <source>
        <dbReference type="ARBA" id="ARBA00012568"/>
    </source>
</evidence>
<protein>
    <recommendedName>
        <fullName evidence="5 11">Proline iminopeptidase</fullName>
        <shortName evidence="11">PIP</shortName>
        <ecNumber evidence="4 11">3.4.11.5</ecNumber>
    </recommendedName>
    <alternativeName>
        <fullName evidence="10 11">Prolyl aminopeptidase</fullName>
    </alternativeName>
</protein>
<evidence type="ECO:0000256" key="7">
    <source>
        <dbReference type="ARBA" id="ARBA00022490"/>
    </source>
</evidence>
<feature type="active site" evidence="12">
    <location>
        <position position="271"/>
    </location>
</feature>
<dbReference type="PANTHER" id="PTHR43722:SF1">
    <property type="entry name" value="PROLINE IMINOPEPTIDASE"/>
    <property type="match status" value="1"/>
</dbReference>
<gene>
    <name evidence="16" type="ORF">BAN20980_03143</name>
    <name evidence="15" type="ORF">JQK92_07800</name>
</gene>
<dbReference type="InterPro" id="IPR029058">
    <property type="entry name" value="AB_hydrolase_fold"/>
</dbReference>
<evidence type="ECO:0000256" key="5">
    <source>
        <dbReference type="ARBA" id="ARBA00021843"/>
    </source>
</evidence>
<dbReference type="InterPro" id="IPR000073">
    <property type="entry name" value="AB_hydrolase_1"/>
</dbReference>
<accession>A0A6P2GA46</accession>